<dbReference type="GeneID" id="15013073"/>
<dbReference type="RefSeq" id="YP_007676438.1">
    <property type="nucleotide sequence ID" value="NC_020867.1"/>
</dbReference>
<evidence type="ECO:0000313" key="2">
    <source>
        <dbReference type="Proteomes" id="UP000202401"/>
    </source>
</evidence>
<name>M4NMD7_9CAUD</name>
<dbReference type="KEGG" id="vg:15013073"/>
<sequence length="336" mass="36342">MNDFEFNPKGPDLLDQQLAESGLEMSISWAGAGLLFNVGSSLAQGFMGSSAAQKANDQAQKDYEAQKLQAHNAALIQNAYQEVSFGIEKLNYQVNRKYEYANALRSWQYNESIRDFEYLQAIKEYGKSVENTADQLTYNSVAELEAREAEQAALNEIYREDAFNRQGALVDRLQSEGQAALLQSGNSSKKALQSTIASLGRNAAIMDASLSSSVEQSQRNMRSISMAKYGADLQAKASMMIKPEAMPGMTKPTITPERMFAAPMPISAAPVAKPVMQSTTAPIIGGIMGAAKAAMGFDYSKFNNIGGQTSAFTGTPKPSTVSYGGVKYPTTFAGFQ</sequence>
<dbReference type="Proteomes" id="UP000202401">
    <property type="component" value="Segment"/>
</dbReference>
<evidence type="ECO:0008006" key="3">
    <source>
        <dbReference type="Google" id="ProtNLM"/>
    </source>
</evidence>
<gene>
    <name evidence="1" type="ORF">SWVG_00004</name>
</gene>
<proteinExistence type="predicted"/>
<evidence type="ECO:0000313" key="1">
    <source>
        <dbReference type="EMBL" id="AGG91245.1"/>
    </source>
</evidence>
<organism evidence="1 2">
    <name type="scientific">Synechococcus phage S-RIP1</name>
    <dbReference type="NCBI Taxonomy" id="754041"/>
    <lineage>
        <taxon>Viruses</taxon>
        <taxon>Duplodnaviria</taxon>
        <taxon>Heunggongvirae</taxon>
        <taxon>Uroviricota</taxon>
        <taxon>Caudoviricetes</taxon>
        <taxon>Autographivirales</taxon>
        <taxon>Kajamvirus</taxon>
        <taxon>Kajamvirus SRIP1</taxon>
    </lineage>
</organism>
<reference evidence="1 2" key="1">
    <citation type="submission" date="2010-09" db="EMBL/GenBank/DDBJ databases">
        <title>The Genome Sequence of Synechococcus phage S-RIP1 isolate R2_2007.</title>
        <authorList>
            <consortium name="The Broad Institute Genome Sequencing Platform"/>
            <person name="Henn M.R."/>
            <person name="Marston M."/>
            <person name="Levin J."/>
            <person name="Malboeuf C."/>
            <person name="Casali M."/>
            <person name="Russ C."/>
            <person name="Lennon N."/>
            <person name="Chapman S.B."/>
            <person name="Erlich R."/>
            <person name="Young S.K."/>
            <person name="Yandava C."/>
            <person name="Zeng Q."/>
            <person name="Fitzgerald M.F."/>
            <person name="Alvarado L."/>
            <person name="Anderson S."/>
            <person name="Berlin A."/>
            <person name="Chen Z."/>
            <person name="Freedman E."/>
            <person name="Gellesch M."/>
            <person name="Goldberg J."/>
            <person name="Green L."/>
            <person name="Griggs A."/>
            <person name="Gujja S."/>
            <person name="Heilman E.R."/>
            <person name="Heiman D."/>
            <person name="Hollinger A."/>
            <person name="Howarth C."/>
            <person name="Larson L."/>
            <person name="Mehta T."/>
            <person name="Neiman D."/>
            <person name="Pearson M."/>
            <person name="Roberts A."/>
            <person name="Ryan E."/>
            <person name="Saif S."/>
            <person name="Shea T."/>
            <person name="Shenoy N."/>
            <person name="Sisk P."/>
            <person name="Stolte C."/>
            <person name="Sykes S."/>
            <person name="White J."/>
            <person name="Haas B."/>
            <person name="Nusbaum C."/>
            <person name="Birren B."/>
        </authorList>
    </citation>
    <scope>NUCLEOTIDE SEQUENCE [LARGE SCALE GENOMIC DNA]</scope>
</reference>
<protein>
    <recommendedName>
        <fullName evidence="3">Internal virion protein</fullName>
    </recommendedName>
</protein>
<accession>M4NMD7</accession>
<keyword evidence="2" id="KW-1185">Reference proteome</keyword>
<dbReference type="EMBL" id="HQ317388">
    <property type="protein sequence ID" value="AGG91245.1"/>
    <property type="molecule type" value="Genomic_DNA"/>
</dbReference>